<feature type="domain" description="Kinesin motor" evidence="5">
    <location>
        <begin position="1"/>
        <end position="231"/>
    </location>
</feature>
<dbReference type="PROSITE" id="PS50067">
    <property type="entry name" value="KINESIN_MOTOR_2"/>
    <property type="match status" value="1"/>
</dbReference>
<dbReference type="GO" id="GO:0016787">
    <property type="term" value="F:hydrolase activity"/>
    <property type="evidence" value="ECO:0007669"/>
    <property type="project" value="UniProtKB-KW"/>
</dbReference>
<dbReference type="PRINTS" id="PR00380">
    <property type="entry name" value="KINESINHEAVY"/>
</dbReference>
<evidence type="ECO:0000256" key="4">
    <source>
        <dbReference type="RuleBase" id="RU000394"/>
    </source>
</evidence>
<evidence type="ECO:0000313" key="7">
    <source>
        <dbReference type="Proteomes" id="UP000095038"/>
    </source>
</evidence>
<dbReference type="STRING" id="1344418.A0A1D2VEX2"/>
<dbReference type="RefSeq" id="XP_020046531.1">
    <property type="nucleotide sequence ID" value="XM_020190680.1"/>
</dbReference>
<dbReference type="AlphaFoldDB" id="A0A1D2VEX2"/>
<dbReference type="OrthoDB" id="3176171at2759"/>
<accession>A0A1D2VEX2</accession>
<keyword evidence="4" id="KW-0493">Microtubule</keyword>
<dbReference type="SMART" id="SM00129">
    <property type="entry name" value="KISc"/>
    <property type="match status" value="1"/>
</dbReference>
<keyword evidence="2 4" id="KW-0067">ATP-binding</keyword>
<keyword evidence="7" id="KW-1185">Reference proteome</keyword>
<dbReference type="InterPro" id="IPR027417">
    <property type="entry name" value="P-loop_NTPase"/>
</dbReference>
<dbReference type="GO" id="GO:0007018">
    <property type="term" value="P:microtubule-based movement"/>
    <property type="evidence" value="ECO:0007669"/>
    <property type="project" value="InterPro"/>
</dbReference>
<dbReference type="GO" id="GO:0008017">
    <property type="term" value="F:microtubule binding"/>
    <property type="evidence" value="ECO:0007669"/>
    <property type="project" value="InterPro"/>
</dbReference>
<evidence type="ECO:0000256" key="1">
    <source>
        <dbReference type="ARBA" id="ARBA00022741"/>
    </source>
</evidence>
<dbReference type="GeneID" id="30964316"/>
<name>A0A1D2VEX2_9ASCO</name>
<dbReference type="GO" id="GO:0005874">
    <property type="term" value="C:microtubule"/>
    <property type="evidence" value="ECO:0007669"/>
    <property type="project" value="UniProtKB-KW"/>
</dbReference>
<keyword evidence="1 4" id="KW-0547">Nucleotide-binding</keyword>
<organism evidence="6 7">
    <name type="scientific">Ascoidea rubescens DSM 1968</name>
    <dbReference type="NCBI Taxonomy" id="1344418"/>
    <lineage>
        <taxon>Eukaryota</taxon>
        <taxon>Fungi</taxon>
        <taxon>Dikarya</taxon>
        <taxon>Ascomycota</taxon>
        <taxon>Saccharomycotina</taxon>
        <taxon>Saccharomycetes</taxon>
        <taxon>Ascoideaceae</taxon>
        <taxon>Ascoidea</taxon>
    </lineage>
</organism>
<dbReference type="SUPFAM" id="SSF52540">
    <property type="entry name" value="P-loop containing nucleoside triphosphate hydrolases"/>
    <property type="match status" value="1"/>
</dbReference>
<keyword evidence="6" id="KW-0378">Hydrolase</keyword>
<protein>
    <recommendedName>
        <fullName evidence="4">Kinesin-like protein</fullName>
    </recommendedName>
</protein>
<keyword evidence="4" id="KW-0505">Motor protein</keyword>
<dbReference type="GO" id="GO:0003777">
    <property type="term" value="F:microtubule motor activity"/>
    <property type="evidence" value="ECO:0007669"/>
    <property type="project" value="InterPro"/>
</dbReference>
<evidence type="ECO:0000259" key="5">
    <source>
        <dbReference type="PROSITE" id="PS50067"/>
    </source>
</evidence>
<evidence type="ECO:0000256" key="2">
    <source>
        <dbReference type="ARBA" id="ARBA00022840"/>
    </source>
</evidence>
<reference evidence="7" key="1">
    <citation type="submission" date="2016-05" db="EMBL/GenBank/DDBJ databases">
        <title>Comparative genomics of biotechnologically important yeasts.</title>
        <authorList>
            <consortium name="DOE Joint Genome Institute"/>
            <person name="Riley R."/>
            <person name="Haridas S."/>
            <person name="Wolfe K.H."/>
            <person name="Lopes M.R."/>
            <person name="Hittinger C.T."/>
            <person name="Goker M."/>
            <person name="Salamov A."/>
            <person name="Wisecaver J."/>
            <person name="Long T.M."/>
            <person name="Aerts A.L."/>
            <person name="Barry K."/>
            <person name="Choi C."/>
            <person name="Clum A."/>
            <person name="Coughlan A.Y."/>
            <person name="Deshpande S."/>
            <person name="Douglass A.P."/>
            <person name="Hanson S.J."/>
            <person name="Klenk H.-P."/>
            <person name="Labutti K."/>
            <person name="Lapidus A."/>
            <person name="Lindquist E."/>
            <person name="Lipzen A."/>
            <person name="Meier-Kolthoff J.P."/>
            <person name="Ohm R.A."/>
            <person name="Otillar R.P."/>
            <person name="Pangilinan J."/>
            <person name="Peng Y."/>
            <person name="Rokas A."/>
            <person name="Rosa C.A."/>
            <person name="Scheuner C."/>
            <person name="Sibirny A.A."/>
            <person name="Slot J.C."/>
            <person name="Stielow J.B."/>
            <person name="Sun H."/>
            <person name="Kurtzman C.P."/>
            <person name="Blackwell M."/>
            <person name="Grigoriev I.V."/>
            <person name="Jeffries T.W."/>
        </authorList>
    </citation>
    <scope>NUCLEOTIDE SEQUENCE [LARGE SCALE GENOMIC DNA]</scope>
    <source>
        <strain evidence="7">DSM 1968</strain>
    </source>
</reference>
<dbReference type="InterPro" id="IPR036961">
    <property type="entry name" value="Kinesin_motor_dom_sf"/>
</dbReference>
<evidence type="ECO:0000256" key="3">
    <source>
        <dbReference type="PROSITE-ProRule" id="PRU00283"/>
    </source>
</evidence>
<dbReference type="InterPro" id="IPR019821">
    <property type="entry name" value="Kinesin_motor_CS"/>
</dbReference>
<dbReference type="InterPro" id="IPR001752">
    <property type="entry name" value="Kinesin_motor_dom"/>
</dbReference>
<comment type="similarity">
    <text evidence="3 4">Belongs to the TRAFAC class myosin-kinesin ATPase superfamily. Kinesin family.</text>
</comment>
<gene>
    <name evidence="6" type="ORF">ASCRUDRAFT_36317</name>
</gene>
<dbReference type="PANTHER" id="PTHR47117">
    <property type="entry name" value="STAR-RELATED LIPID TRANSFER PROTEIN 9"/>
    <property type="match status" value="1"/>
</dbReference>
<sequence>SGLIPRLCRDLFDKADNLIKIEKISVSIKISYFEIYNENVYDLLTNSNNNNNKLRIREDPKSGPFVKNLSNFAVTNYGEIENYFKLGNQNRKTAKTKMNNNSSRSHAIFTISIKQIEYLDIYNDIIKNIKKSKIRLVDLAGSERVNSTGSSGERLKEGSNINKSLTHLGRVINSNTLNIVVPYRDSTLTWILKESLGEGGNSKTAMIACVSPCDYDETLSTLRYANNVKMIKTEAKINNDTDEINNRDDEIKPRNYGNERKNQFIRVGIRKS</sequence>
<dbReference type="PROSITE" id="PS00411">
    <property type="entry name" value="KINESIN_MOTOR_1"/>
    <property type="match status" value="1"/>
</dbReference>
<comment type="caution">
    <text evidence="3">Lacks conserved residue(s) required for the propagation of feature annotation.</text>
</comment>
<dbReference type="EMBL" id="KV454483">
    <property type="protein sequence ID" value="ODV60224.1"/>
    <property type="molecule type" value="Genomic_DNA"/>
</dbReference>
<feature type="non-terminal residue" evidence="6">
    <location>
        <position position="1"/>
    </location>
</feature>
<dbReference type="InParanoid" id="A0A1D2VEX2"/>
<dbReference type="GO" id="GO:0005524">
    <property type="term" value="F:ATP binding"/>
    <property type="evidence" value="ECO:0007669"/>
    <property type="project" value="UniProtKB-KW"/>
</dbReference>
<evidence type="ECO:0000313" key="6">
    <source>
        <dbReference type="EMBL" id="ODV60224.1"/>
    </source>
</evidence>
<dbReference type="Gene3D" id="3.40.850.10">
    <property type="entry name" value="Kinesin motor domain"/>
    <property type="match status" value="1"/>
</dbReference>
<dbReference type="Proteomes" id="UP000095038">
    <property type="component" value="Unassembled WGS sequence"/>
</dbReference>
<dbReference type="Pfam" id="PF00225">
    <property type="entry name" value="Kinesin"/>
    <property type="match status" value="1"/>
</dbReference>
<proteinExistence type="inferred from homology"/>